<dbReference type="Gene3D" id="2.60.40.680">
    <property type="match status" value="1"/>
</dbReference>
<sequence length="282" mass="30606">MKSSLKKRLFSISLCFMFIFAFVFSNVQLVKAATNTNIYYSINKDSIIVGDSFDIDVKVKNVTDLYGASLDLYYDNSLIQVQDILAGDSFGNTKVNTDKPVIDNANGKISIYSTMTGSNPGVTVSDGVLFKIKAKALKSGQAAFATLNGGTADLGLNNIRVKLANSNSTSIDFNGSNLTLNLLTTLPLNPGKYEENNSNIKYTGSWYDNANAKHSGSNATITTKVGDYLEFKFNGTGLRLFAYTNAFRGIAKVTIDGQAYTSDNYSASDVFQNKVFEKTGLT</sequence>
<dbReference type="Gene3D" id="2.60.120.260">
    <property type="entry name" value="Galactose-binding domain-like"/>
    <property type="match status" value="1"/>
</dbReference>
<dbReference type="RefSeq" id="WP_242950238.1">
    <property type="nucleotide sequence ID" value="NZ_FQXU01000029.1"/>
</dbReference>
<dbReference type="AlphaFoldDB" id="A0A1M6FGH9"/>
<feature type="domain" description="Cohesin" evidence="1">
    <location>
        <begin position="42"/>
        <end position="165"/>
    </location>
</feature>
<dbReference type="EMBL" id="FQXU01000029">
    <property type="protein sequence ID" value="SHI96820.1"/>
    <property type="molecule type" value="Genomic_DNA"/>
</dbReference>
<dbReference type="InterPro" id="IPR008965">
    <property type="entry name" value="CBM2/CBM3_carb-bd_dom_sf"/>
</dbReference>
<dbReference type="Pfam" id="PF00963">
    <property type="entry name" value="Cohesin"/>
    <property type="match status" value="1"/>
</dbReference>
<evidence type="ECO:0000313" key="3">
    <source>
        <dbReference type="Proteomes" id="UP000184241"/>
    </source>
</evidence>
<dbReference type="GO" id="GO:0000272">
    <property type="term" value="P:polysaccharide catabolic process"/>
    <property type="evidence" value="ECO:0007669"/>
    <property type="project" value="InterPro"/>
</dbReference>
<evidence type="ECO:0000259" key="1">
    <source>
        <dbReference type="Pfam" id="PF00963"/>
    </source>
</evidence>
<evidence type="ECO:0000313" key="2">
    <source>
        <dbReference type="EMBL" id="SHI96820.1"/>
    </source>
</evidence>
<dbReference type="InterPro" id="IPR002102">
    <property type="entry name" value="Cohesin_dom"/>
</dbReference>
<organism evidence="2 3">
    <name type="scientific">Clostridium intestinale DSM 6191</name>
    <dbReference type="NCBI Taxonomy" id="1121320"/>
    <lineage>
        <taxon>Bacteria</taxon>
        <taxon>Bacillati</taxon>
        <taxon>Bacillota</taxon>
        <taxon>Clostridia</taxon>
        <taxon>Eubacteriales</taxon>
        <taxon>Clostridiaceae</taxon>
        <taxon>Clostridium</taxon>
    </lineage>
</organism>
<feature type="non-terminal residue" evidence="2">
    <location>
        <position position="282"/>
    </location>
</feature>
<accession>A0A1M6FGH9</accession>
<reference evidence="2 3" key="1">
    <citation type="submission" date="2016-11" db="EMBL/GenBank/DDBJ databases">
        <authorList>
            <person name="Jaros S."/>
            <person name="Januszkiewicz K."/>
            <person name="Wedrychowicz H."/>
        </authorList>
    </citation>
    <scope>NUCLEOTIDE SEQUENCE [LARGE SCALE GENOMIC DNA]</scope>
    <source>
        <strain evidence="2 3">DSM 6191</strain>
    </source>
</reference>
<dbReference type="Proteomes" id="UP000184241">
    <property type="component" value="Unassembled WGS sequence"/>
</dbReference>
<protein>
    <submittedName>
        <fullName evidence="2">Cohesin domain-containing protein</fullName>
    </submittedName>
</protein>
<proteinExistence type="predicted"/>
<dbReference type="GO" id="GO:0030246">
    <property type="term" value="F:carbohydrate binding"/>
    <property type="evidence" value="ECO:0007669"/>
    <property type="project" value="InterPro"/>
</dbReference>
<dbReference type="SUPFAM" id="SSF49384">
    <property type="entry name" value="Carbohydrate-binding domain"/>
    <property type="match status" value="1"/>
</dbReference>
<gene>
    <name evidence="2" type="ORF">SAMN02745941_04632</name>
</gene>
<name>A0A1M6FGH9_9CLOT</name>
<dbReference type="CDD" id="cd08547">
    <property type="entry name" value="Type_II_cohesin"/>
    <property type="match status" value="1"/>
</dbReference>